<name>A0A843U0U1_COLES</name>
<sequence length="78" mass="8681">MVCNFWRLSKALERPLFAAKSFSGSCMGWLAFGERSIMDCVDTTGYCFRIGFWEGQGVSTPLQAVSTPQANYVDTQVD</sequence>
<protein>
    <submittedName>
        <fullName evidence="1">Uncharacterized protein</fullName>
    </submittedName>
</protein>
<feature type="non-terminal residue" evidence="1">
    <location>
        <position position="1"/>
    </location>
</feature>
<evidence type="ECO:0000313" key="2">
    <source>
        <dbReference type="Proteomes" id="UP000652761"/>
    </source>
</evidence>
<evidence type="ECO:0000313" key="1">
    <source>
        <dbReference type="EMBL" id="MQL77258.1"/>
    </source>
</evidence>
<dbReference type="EMBL" id="NMUH01000340">
    <property type="protein sequence ID" value="MQL77258.1"/>
    <property type="molecule type" value="Genomic_DNA"/>
</dbReference>
<proteinExistence type="predicted"/>
<gene>
    <name evidence="1" type="ORF">Taro_009667</name>
</gene>
<reference evidence="1" key="1">
    <citation type="submission" date="2017-07" db="EMBL/GenBank/DDBJ databases">
        <title>Taro Niue Genome Assembly and Annotation.</title>
        <authorList>
            <person name="Atibalentja N."/>
            <person name="Keating K."/>
            <person name="Fields C.J."/>
        </authorList>
    </citation>
    <scope>NUCLEOTIDE SEQUENCE</scope>
    <source>
        <strain evidence="1">Niue_2</strain>
        <tissue evidence="1">Leaf</tissue>
    </source>
</reference>
<comment type="caution">
    <text evidence="1">The sequence shown here is derived from an EMBL/GenBank/DDBJ whole genome shotgun (WGS) entry which is preliminary data.</text>
</comment>
<dbReference type="Proteomes" id="UP000652761">
    <property type="component" value="Unassembled WGS sequence"/>
</dbReference>
<keyword evidence="2" id="KW-1185">Reference proteome</keyword>
<dbReference type="AlphaFoldDB" id="A0A843U0U1"/>
<organism evidence="1 2">
    <name type="scientific">Colocasia esculenta</name>
    <name type="common">Wild taro</name>
    <name type="synonym">Arum esculentum</name>
    <dbReference type="NCBI Taxonomy" id="4460"/>
    <lineage>
        <taxon>Eukaryota</taxon>
        <taxon>Viridiplantae</taxon>
        <taxon>Streptophyta</taxon>
        <taxon>Embryophyta</taxon>
        <taxon>Tracheophyta</taxon>
        <taxon>Spermatophyta</taxon>
        <taxon>Magnoliopsida</taxon>
        <taxon>Liliopsida</taxon>
        <taxon>Araceae</taxon>
        <taxon>Aroideae</taxon>
        <taxon>Colocasieae</taxon>
        <taxon>Colocasia</taxon>
    </lineage>
</organism>
<accession>A0A843U0U1</accession>